<reference evidence="2" key="1">
    <citation type="submission" date="2019-05" db="EMBL/GenBank/DDBJ databases">
        <title>Prevotella brunnea sp. nov., isolated from a wound of a patient.</title>
        <authorList>
            <person name="Buhl M."/>
        </authorList>
    </citation>
    <scope>NUCLEOTIDE SEQUENCE [LARGE SCALE GENOMIC DNA]</scope>
    <source>
        <strain evidence="2">A2672</strain>
    </source>
</reference>
<gene>
    <name evidence="1" type="ORF">ETF27_01535</name>
</gene>
<dbReference type="EMBL" id="SDIK01000011">
    <property type="protein sequence ID" value="TXJ63078.1"/>
    <property type="molecule type" value="Genomic_DNA"/>
</dbReference>
<evidence type="ECO:0000313" key="2">
    <source>
        <dbReference type="Proteomes" id="UP000321612"/>
    </source>
</evidence>
<dbReference type="OrthoDB" id="9902163at2"/>
<keyword evidence="2" id="KW-1185">Reference proteome</keyword>
<dbReference type="AlphaFoldDB" id="A0A5C8GM78"/>
<organism evidence="1 2">
    <name type="scientific">Prevotella brunnea</name>
    <dbReference type="NCBI Taxonomy" id="2508867"/>
    <lineage>
        <taxon>Bacteria</taxon>
        <taxon>Pseudomonadati</taxon>
        <taxon>Bacteroidota</taxon>
        <taxon>Bacteroidia</taxon>
        <taxon>Bacteroidales</taxon>
        <taxon>Prevotellaceae</taxon>
        <taxon>Prevotella</taxon>
    </lineage>
</organism>
<proteinExistence type="predicted"/>
<protein>
    <submittedName>
        <fullName evidence="1">Uncharacterized protein</fullName>
    </submittedName>
</protein>
<dbReference type="Proteomes" id="UP000321612">
    <property type="component" value="Unassembled WGS sequence"/>
</dbReference>
<accession>A0A5C8GM78</accession>
<sequence>MKKIDDFKLANEMLEKVLGGYVSSTPERLFTFQGEYAAVQANNVHHNTSHACGCGCGCAGGAGNGSGAGR</sequence>
<evidence type="ECO:0000313" key="1">
    <source>
        <dbReference type="EMBL" id="TXJ63078.1"/>
    </source>
</evidence>
<name>A0A5C8GM78_9BACT</name>
<dbReference type="RefSeq" id="WP_130829803.1">
    <property type="nucleotide sequence ID" value="NZ_SDIK01000011.1"/>
</dbReference>
<comment type="caution">
    <text evidence="1">The sequence shown here is derived from an EMBL/GenBank/DDBJ whole genome shotgun (WGS) entry which is preliminary data.</text>
</comment>